<accession>A0A4R6QAQ1</accession>
<dbReference type="InterPro" id="IPR016187">
    <property type="entry name" value="CTDL_fold"/>
</dbReference>
<dbReference type="PANTHER" id="PTHR23150:SF19">
    <property type="entry name" value="FORMYLGLYCINE-GENERATING ENZYME"/>
    <property type="match status" value="1"/>
</dbReference>
<protein>
    <submittedName>
        <fullName evidence="3">Formylglycine-generating enzyme required for sulfatase activity</fullName>
    </submittedName>
</protein>
<feature type="chain" id="PRO_5020699442" evidence="1">
    <location>
        <begin position="26"/>
        <end position="484"/>
    </location>
</feature>
<dbReference type="InterPro" id="IPR042095">
    <property type="entry name" value="SUMF_sf"/>
</dbReference>
<dbReference type="PANTHER" id="PTHR23150">
    <property type="entry name" value="SULFATASE MODIFYING FACTOR 1, 2"/>
    <property type="match status" value="1"/>
</dbReference>
<dbReference type="GO" id="GO:0120147">
    <property type="term" value="F:formylglycine-generating oxidase activity"/>
    <property type="evidence" value="ECO:0007669"/>
    <property type="project" value="TreeGrafter"/>
</dbReference>
<comment type="caution">
    <text evidence="3">The sequence shown here is derived from an EMBL/GenBank/DDBJ whole genome shotgun (WGS) entry which is preliminary data.</text>
</comment>
<reference evidence="3 4" key="1">
    <citation type="submission" date="2019-03" db="EMBL/GenBank/DDBJ databases">
        <title>Genomic Encyclopedia of Archaeal and Bacterial Type Strains, Phase II (KMG-II): from individual species to whole genera.</title>
        <authorList>
            <person name="Goeker M."/>
        </authorList>
    </citation>
    <scope>NUCLEOTIDE SEQUENCE [LARGE SCALE GENOMIC DNA]</scope>
    <source>
        <strain evidence="3 4">DSM 25687</strain>
    </source>
</reference>
<evidence type="ECO:0000313" key="3">
    <source>
        <dbReference type="EMBL" id="TDP58339.1"/>
    </source>
</evidence>
<dbReference type="InterPro" id="IPR051043">
    <property type="entry name" value="Sulfatase_Mod_Factor_Kinase"/>
</dbReference>
<name>A0A4R6QAQ1_9FLAO</name>
<gene>
    <name evidence="3" type="ORF">BC748_2378</name>
</gene>
<dbReference type="EMBL" id="SNXR01000015">
    <property type="protein sequence ID" value="TDP58339.1"/>
    <property type="molecule type" value="Genomic_DNA"/>
</dbReference>
<evidence type="ECO:0000259" key="2">
    <source>
        <dbReference type="Pfam" id="PF03781"/>
    </source>
</evidence>
<feature type="domain" description="Sulfatase-modifying factor enzyme-like" evidence="2">
    <location>
        <begin position="142"/>
        <end position="350"/>
    </location>
</feature>
<dbReference type="Proteomes" id="UP000295260">
    <property type="component" value="Unassembled WGS sequence"/>
</dbReference>
<dbReference type="Gene3D" id="3.90.1580.10">
    <property type="entry name" value="paralog of FGE (formylglycine-generating enzyme)"/>
    <property type="match status" value="1"/>
</dbReference>
<proteinExistence type="predicted"/>
<evidence type="ECO:0000256" key="1">
    <source>
        <dbReference type="SAM" id="SignalP"/>
    </source>
</evidence>
<dbReference type="AlphaFoldDB" id="A0A4R6QAQ1"/>
<evidence type="ECO:0000313" key="4">
    <source>
        <dbReference type="Proteomes" id="UP000295260"/>
    </source>
</evidence>
<keyword evidence="4" id="KW-1185">Reference proteome</keyword>
<dbReference type="SUPFAM" id="SSF56436">
    <property type="entry name" value="C-type lectin-like"/>
    <property type="match status" value="1"/>
</dbReference>
<sequence length="484" mass="51003">MMKTKNYFLKIASALFLLFAINTNANNLEITGTSVSGNDITFNISWDNSWNANVAPANWDAVWVFVKFQDCNTRLWAHTSLSTAAGDHSAASPLQVDPVADGRGVFIRRSALGGGNISATSITLKMTGLGAGPYNFKVFGIEMVNVPQGNFEIGDGTSTSSYNSISITAATQASGLTSAVIGGSSAAVPATFPMGYNAFYCMKYEISQQQYVEFLNALTYDQQKSRTFNDPISAAGTYAMFTGFNYRNGIRILTPGNNAAIPAVYACDATAGVENNSDDGQAIANSGMSYADLSAYLDWAALRPMTEMEFEKICRGTLPRVGGEYAWGTTDIVPVYNVSAGLINDFQANETYTPATNGACAVAIGSISGIYGPLKVGVFATGTSGRASSGAAYYGAMEMSGNLQERCVTTANATGTAFNGTLGDGTLTPLGDSNQATWPSPVTAIGISFKGGDYISPATQARISHRNTTVDAARYPIYGGRGVR</sequence>
<organism evidence="3 4">
    <name type="scientific">Flavobacterium dankookense</name>
    <dbReference type="NCBI Taxonomy" id="706186"/>
    <lineage>
        <taxon>Bacteria</taxon>
        <taxon>Pseudomonadati</taxon>
        <taxon>Bacteroidota</taxon>
        <taxon>Flavobacteriia</taxon>
        <taxon>Flavobacteriales</taxon>
        <taxon>Flavobacteriaceae</taxon>
        <taxon>Flavobacterium</taxon>
    </lineage>
</organism>
<feature type="signal peptide" evidence="1">
    <location>
        <begin position="1"/>
        <end position="25"/>
    </location>
</feature>
<dbReference type="InterPro" id="IPR005532">
    <property type="entry name" value="SUMF_dom"/>
</dbReference>
<dbReference type="OrthoDB" id="662753at2"/>
<dbReference type="Pfam" id="PF03781">
    <property type="entry name" value="FGE-sulfatase"/>
    <property type="match status" value="1"/>
</dbReference>
<keyword evidence="1" id="KW-0732">Signal</keyword>